<evidence type="ECO:0000256" key="3">
    <source>
        <dbReference type="ARBA" id="ARBA00020422"/>
    </source>
</evidence>
<evidence type="ECO:0000256" key="4">
    <source>
        <dbReference type="ARBA" id="ARBA00022490"/>
    </source>
</evidence>
<dbReference type="EMBL" id="NBXA01000026">
    <property type="protein sequence ID" value="RFA07329.1"/>
    <property type="molecule type" value="Genomic_DNA"/>
</dbReference>
<dbReference type="InterPro" id="IPR001020">
    <property type="entry name" value="PTS_HPr_His_P_site"/>
</dbReference>
<organism evidence="7 8">
    <name type="scientific">Subtercola boreus</name>
    <dbReference type="NCBI Taxonomy" id="120213"/>
    <lineage>
        <taxon>Bacteria</taxon>
        <taxon>Bacillati</taxon>
        <taxon>Actinomycetota</taxon>
        <taxon>Actinomycetes</taxon>
        <taxon>Micrococcales</taxon>
        <taxon>Microbacteriaceae</taxon>
        <taxon>Subtercola</taxon>
    </lineage>
</organism>
<reference evidence="7 8" key="1">
    <citation type="submission" date="2017-04" db="EMBL/GenBank/DDBJ databases">
        <title>Comparative genome analysis of Subtercola boreus.</title>
        <authorList>
            <person name="Cho Y.-J."/>
            <person name="Cho A."/>
            <person name="Kim O.-S."/>
            <person name="Lee J.-I."/>
        </authorList>
    </citation>
    <scope>NUCLEOTIDE SEQUENCE [LARGE SCALE GENOMIC DNA]</scope>
    <source>
        <strain evidence="7 8">P27444</strain>
    </source>
</reference>
<dbReference type="OrthoDB" id="9809047at2"/>
<evidence type="ECO:0000313" key="8">
    <source>
        <dbReference type="Proteomes" id="UP000256709"/>
    </source>
</evidence>
<comment type="caution">
    <text evidence="7">The sequence shown here is derived from an EMBL/GenBank/DDBJ whole genome shotgun (WGS) entry which is preliminary data.</text>
</comment>
<dbReference type="PANTHER" id="PTHR33705">
    <property type="entry name" value="PHOSPHOCARRIER PROTEIN HPR"/>
    <property type="match status" value="1"/>
</dbReference>
<accession>A0A3E0VCE4</accession>
<gene>
    <name evidence="7" type="ORF">B7R21_14020</name>
</gene>
<comment type="subcellular location">
    <subcellularLocation>
        <location evidence="2">Cytoplasm</location>
    </subcellularLocation>
</comment>
<dbReference type="InterPro" id="IPR035895">
    <property type="entry name" value="HPr-like_sf"/>
</dbReference>
<protein>
    <recommendedName>
        <fullName evidence="3">Phosphocarrier protein HPr</fullName>
    </recommendedName>
</protein>
<dbReference type="RefSeq" id="WP_116283874.1">
    <property type="nucleotide sequence ID" value="NZ_NBXA01000026.1"/>
</dbReference>
<feature type="domain" description="HPr" evidence="6">
    <location>
        <begin position="1"/>
        <end position="89"/>
    </location>
</feature>
<dbReference type="Gene3D" id="3.30.1340.10">
    <property type="entry name" value="HPr-like"/>
    <property type="match status" value="1"/>
</dbReference>
<name>A0A3E0VCE4_9MICO</name>
<dbReference type="InterPro" id="IPR000032">
    <property type="entry name" value="HPr-like"/>
</dbReference>
<evidence type="ECO:0000256" key="1">
    <source>
        <dbReference type="ARBA" id="ARBA00003681"/>
    </source>
</evidence>
<keyword evidence="4" id="KW-0963">Cytoplasm</keyword>
<dbReference type="PANTHER" id="PTHR33705:SF2">
    <property type="entry name" value="PHOSPHOCARRIER PROTEIN NPR"/>
    <property type="match status" value="1"/>
</dbReference>
<dbReference type="GO" id="GO:0005737">
    <property type="term" value="C:cytoplasm"/>
    <property type="evidence" value="ECO:0007669"/>
    <property type="project" value="UniProtKB-SubCell"/>
</dbReference>
<comment type="function">
    <text evidence="1">General (non sugar-specific) component of the phosphoenolpyruvate-dependent sugar phosphotransferase system (sugar PTS). This major carbohydrate active-transport system catalyzes the phosphorylation of incoming sugar substrates concomitantly with their translocation across the cell membrane. The phosphoryl group from phosphoenolpyruvate (PEP) is transferred to the phosphoryl carrier protein HPr by enzyme I. Phospho-HPr then transfers it to the PTS EIIA domain.</text>
</comment>
<dbReference type="PROSITE" id="PS00369">
    <property type="entry name" value="PTS_HPR_HIS"/>
    <property type="match status" value="1"/>
</dbReference>
<proteinExistence type="predicted"/>
<dbReference type="AlphaFoldDB" id="A0A3E0VCE4"/>
<dbReference type="SUPFAM" id="SSF55594">
    <property type="entry name" value="HPr-like"/>
    <property type="match status" value="1"/>
</dbReference>
<dbReference type="GO" id="GO:0009401">
    <property type="term" value="P:phosphoenolpyruvate-dependent sugar phosphotransferase system"/>
    <property type="evidence" value="ECO:0007669"/>
    <property type="project" value="UniProtKB-KW"/>
</dbReference>
<evidence type="ECO:0000259" key="6">
    <source>
        <dbReference type="PROSITE" id="PS51350"/>
    </source>
</evidence>
<sequence length="89" mass="8977">MTERTAQIASSHGLHARPASLFTQAVAKSGVKVNIAKGDGKAVNAASILGVISLGIESGDTVTISSDDANADAILDDLAAMLGRDLDAE</sequence>
<dbReference type="Pfam" id="PF00381">
    <property type="entry name" value="PTS-HPr"/>
    <property type="match status" value="1"/>
</dbReference>
<evidence type="ECO:0000313" key="7">
    <source>
        <dbReference type="EMBL" id="RFA07329.1"/>
    </source>
</evidence>
<evidence type="ECO:0000256" key="2">
    <source>
        <dbReference type="ARBA" id="ARBA00004496"/>
    </source>
</evidence>
<dbReference type="PRINTS" id="PR00107">
    <property type="entry name" value="PHOSPHOCPHPR"/>
</dbReference>
<dbReference type="InterPro" id="IPR050399">
    <property type="entry name" value="HPr"/>
</dbReference>
<dbReference type="NCBIfam" id="TIGR01003">
    <property type="entry name" value="PTS_HPr_family"/>
    <property type="match status" value="1"/>
</dbReference>
<dbReference type="Proteomes" id="UP000256709">
    <property type="component" value="Unassembled WGS sequence"/>
</dbReference>
<dbReference type="CDD" id="cd00367">
    <property type="entry name" value="PTS-HPr_like"/>
    <property type="match status" value="1"/>
</dbReference>
<keyword evidence="5" id="KW-0598">Phosphotransferase system</keyword>
<evidence type="ECO:0000256" key="5">
    <source>
        <dbReference type="ARBA" id="ARBA00022683"/>
    </source>
</evidence>
<dbReference type="PROSITE" id="PS51350">
    <property type="entry name" value="PTS_HPR_DOM"/>
    <property type="match status" value="1"/>
</dbReference>